<keyword evidence="1" id="KW-1133">Transmembrane helix</keyword>
<keyword evidence="4" id="KW-1185">Reference proteome</keyword>
<dbReference type="InterPro" id="IPR025016">
    <property type="entry name" value="DUF3955"/>
</dbReference>
<reference evidence="3" key="1">
    <citation type="journal article" date="2014" name="Int. J. Syst. Evol. Microbiol.">
        <title>Complete genome sequence of Corynebacterium casei LMG S-19264T (=DSM 44701T), isolated from a smear-ripened cheese.</title>
        <authorList>
            <consortium name="US DOE Joint Genome Institute (JGI-PGF)"/>
            <person name="Walter F."/>
            <person name="Albersmeier A."/>
            <person name="Kalinowski J."/>
            <person name="Ruckert C."/>
        </authorList>
    </citation>
    <scope>NUCLEOTIDE SEQUENCE</scope>
    <source>
        <strain evidence="3">NBRC 103034</strain>
    </source>
</reference>
<evidence type="ECO:0000313" key="3">
    <source>
        <dbReference type="EMBL" id="GLQ02821.1"/>
    </source>
</evidence>
<feature type="domain" description="DUF3955" evidence="2">
    <location>
        <begin position="10"/>
        <end position="62"/>
    </location>
</feature>
<dbReference type="AlphaFoldDB" id="A0AA37S373"/>
<dbReference type="Pfam" id="PF13127">
    <property type="entry name" value="DUF3955"/>
    <property type="match status" value="1"/>
</dbReference>
<reference evidence="3" key="2">
    <citation type="submission" date="2023-01" db="EMBL/GenBank/DDBJ databases">
        <title>Draft genome sequence of Pseudoalteromonas tetraodonis strain NBRC 103034.</title>
        <authorList>
            <person name="Sun Q."/>
            <person name="Mori K."/>
        </authorList>
    </citation>
    <scope>NUCLEOTIDE SEQUENCE</scope>
    <source>
        <strain evidence="3">NBRC 103034</strain>
    </source>
</reference>
<accession>A0AA37S373</accession>
<name>A0AA37S373_9GAMM</name>
<dbReference type="GeneID" id="99693257"/>
<protein>
    <recommendedName>
        <fullName evidence="2">DUF3955 domain-containing protein</fullName>
    </recommendedName>
</protein>
<gene>
    <name evidence="3" type="ORF">GCM10007914_17020</name>
</gene>
<feature type="transmembrane region" description="Helical" evidence="1">
    <location>
        <begin position="43"/>
        <end position="64"/>
    </location>
</feature>
<evidence type="ECO:0000313" key="4">
    <source>
        <dbReference type="Proteomes" id="UP001161408"/>
    </source>
</evidence>
<dbReference type="RefSeq" id="WP_013464818.1">
    <property type="nucleotide sequence ID" value="NZ_BJXY01000001.1"/>
</dbReference>
<keyword evidence="1" id="KW-0812">Transmembrane</keyword>
<sequence>MRFYTNKTATLSVCFLLLGTGFMLIENSVYQYVDHNGVLHESLFMPLSILCFAVGVLFVVSLLARKVFGLFKSARADGH</sequence>
<keyword evidence="1" id="KW-0472">Membrane</keyword>
<comment type="caution">
    <text evidence="3">The sequence shown here is derived from an EMBL/GenBank/DDBJ whole genome shotgun (WGS) entry which is preliminary data.</text>
</comment>
<evidence type="ECO:0000259" key="2">
    <source>
        <dbReference type="Pfam" id="PF13127"/>
    </source>
</evidence>
<dbReference type="Proteomes" id="UP001161408">
    <property type="component" value="Unassembled WGS sequence"/>
</dbReference>
<dbReference type="EMBL" id="BSNE01000012">
    <property type="protein sequence ID" value="GLQ02821.1"/>
    <property type="molecule type" value="Genomic_DNA"/>
</dbReference>
<organism evidence="3 4">
    <name type="scientific">Pseudoalteromonas tetraodonis GFC</name>
    <dbReference type="NCBI Taxonomy" id="1315271"/>
    <lineage>
        <taxon>Bacteria</taxon>
        <taxon>Pseudomonadati</taxon>
        <taxon>Pseudomonadota</taxon>
        <taxon>Gammaproteobacteria</taxon>
        <taxon>Alteromonadales</taxon>
        <taxon>Pseudoalteromonadaceae</taxon>
        <taxon>Pseudoalteromonas</taxon>
    </lineage>
</organism>
<evidence type="ECO:0000256" key="1">
    <source>
        <dbReference type="SAM" id="Phobius"/>
    </source>
</evidence>
<proteinExistence type="predicted"/>